<evidence type="ECO:0000256" key="1">
    <source>
        <dbReference type="SAM" id="MobiDB-lite"/>
    </source>
</evidence>
<proteinExistence type="predicted"/>
<dbReference type="HOGENOM" id="CLU_1318681_0_0_6"/>
<organism evidence="2 3">
    <name type="scientific">Allochromatium vinosum (strain ATCC 17899 / DSM 180 / NBRC 103801 / NCIMB 10441 / D)</name>
    <name type="common">Chromatium vinosum</name>
    <dbReference type="NCBI Taxonomy" id="572477"/>
    <lineage>
        <taxon>Bacteria</taxon>
        <taxon>Pseudomonadati</taxon>
        <taxon>Pseudomonadota</taxon>
        <taxon>Gammaproteobacteria</taxon>
        <taxon>Chromatiales</taxon>
        <taxon>Chromatiaceae</taxon>
        <taxon>Allochromatium</taxon>
    </lineage>
</organism>
<gene>
    <name evidence="2" type="ordered locus">Alvin_0892</name>
</gene>
<dbReference type="Proteomes" id="UP000001441">
    <property type="component" value="Chromosome"/>
</dbReference>
<feature type="region of interest" description="Disordered" evidence="1">
    <location>
        <begin position="178"/>
        <end position="208"/>
    </location>
</feature>
<protein>
    <submittedName>
        <fullName evidence="2">Uncharacterized protein</fullName>
    </submittedName>
</protein>
<keyword evidence="3" id="KW-1185">Reference proteome</keyword>
<dbReference type="KEGG" id="alv:Alvin_0892"/>
<dbReference type="RefSeq" id="WP_012970114.1">
    <property type="nucleotide sequence ID" value="NC_013851.1"/>
</dbReference>
<feature type="compositionally biased region" description="Basic and acidic residues" evidence="1">
    <location>
        <begin position="179"/>
        <end position="208"/>
    </location>
</feature>
<dbReference type="STRING" id="572477.Alvin_0892"/>
<feature type="region of interest" description="Disordered" evidence="1">
    <location>
        <begin position="117"/>
        <end position="137"/>
    </location>
</feature>
<dbReference type="EMBL" id="CP001896">
    <property type="protein sequence ID" value="ADC61838.1"/>
    <property type="molecule type" value="Genomic_DNA"/>
</dbReference>
<evidence type="ECO:0000313" key="2">
    <source>
        <dbReference type="EMBL" id="ADC61838.1"/>
    </source>
</evidence>
<name>D3RR10_ALLVD</name>
<reference evidence="2 3" key="1">
    <citation type="journal article" date="2011" name="Stand. Genomic Sci.">
        <title>Complete genome sequence of Allochromatium vinosum DSM 180(T).</title>
        <authorList>
            <person name="Weissgerber T."/>
            <person name="Zigann R."/>
            <person name="Bruce D."/>
            <person name="Chang Y.J."/>
            <person name="Detter J.C."/>
            <person name="Han C."/>
            <person name="Hauser L."/>
            <person name="Jeffries C.D."/>
            <person name="Land M."/>
            <person name="Munk A.C."/>
            <person name="Tapia R."/>
            <person name="Dahl C."/>
        </authorList>
    </citation>
    <scope>NUCLEOTIDE SEQUENCE [LARGE SCALE GENOMIC DNA]</scope>
    <source>
        <strain evidence="3">ATCC 17899 / DSM 180 / NBRC 103801 / NCIMB 10441 / D</strain>
    </source>
</reference>
<dbReference type="AlphaFoldDB" id="D3RR10"/>
<accession>D3RR10</accession>
<sequence length="208" mass="23841">MSKIPEEYRDLSWYWAGTAAKIAAALCHGMPFKRRNSLLLEPGYVDEWLDIKTELHREIIATGKTRLDETGTSIEDWISGHDLSEFLAQKGASERIGGNFERPPPPYEHPSWCPLGLGDDPLNEADTEETPKPRPGRAPEIAMLEAECTAWAWFHKNYEAIQAREKTEAQGIEFAIQKHYPEANRDKQGAKRETLKRRISERRKQLNQ</sequence>
<evidence type="ECO:0000313" key="3">
    <source>
        <dbReference type="Proteomes" id="UP000001441"/>
    </source>
</evidence>